<accession>A0A059C4I0</accession>
<organism evidence="8">
    <name type="scientific">Eucalyptus grandis</name>
    <name type="common">Flooded gum</name>
    <dbReference type="NCBI Taxonomy" id="71139"/>
    <lineage>
        <taxon>Eukaryota</taxon>
        <taxon>Viridiplantae</taxon>
        <taxon>Streptophyta</taxon>
        <taxon>Embryophyta</taxon>
        <taxon>Tracheophyta</taxon>
        <taxon>Spermatophyta</taxon>
        <taxon>Magnoliopsida</taxon>
        <taxon>eudicotyledons</taxon>
        <taxon>Gunneridae</taxon>
        <taxon>Pentapetalae</taxon>
        <taxon>rosids</taxon>
        <taxon>malvids</taxon>
        <taxon>Myrtales</taxon>
        <taxon>Myrtaceae</taxon>
        <taxon>Myrtoideae</taxon>
        <taxon>Eucalypteae</taxon>
        <taxon>Eucalyptus</taxon>
    </lineage>
</organism>
<dbReference type="Gramene" id="KCW73267">
    <property type="protein sequence ID" value="KCW73267"/>
    <property type="gene ID" value="EUGRSUZ_E01726"/>
</dbReference>
<proteinExistence type="predicted"/>
<evidence type="ECO:0000256" key="2">
    <source>
        <dbReference type="ARBA" id="ARBA00022741"/>
    </source>
</evidence>
<evidence type="ECO:0000259" key="7">
    <source>
        <dbReference type="Pfam" id="PF01926"/>
    </source>
</evidence>
<keyword evidence="4" id="KW-0809">Transit peptide</keyword>
<feature type="domain" description="G" evidence="7">
    <location>
        <begin position="143"/>
        <end position="247"/>
    </location>
</feature>
<keyword evidence="3" id="KW-0378">Hydrolase</keyword>
<dbReference type="AlphaFoldDB" id="A0A059C4I0"/>
<name>A0A059C4I0_EUCGR</name>
<dbReference type="OMA" id="TDHTQDC"/>
<keyword evidence="2" id="KW-0547">Nucleotide-binding</keyword>
<evidence type="ECO:0000313" key="8">
    <source>
        <dbReference type="EMBL" id="KCW73267.1"/>
    </source>
</evidence>
<dbReference type="GO" id="GO:0005525">
    <property type="term" value="F:GTP binding"/>
    <property type="evidence" value="ECO:0007669"/>
    <property type="project" value="UniProtKB-KW"/>
</dbReference>
<dbReference type="GO" id="GO:0005739">
    <property type="term" value="C:mitochondrion"/>
    <property type="evidence" value="ECO:0000318"/>
    <property type="project" value="GO_Central"/>
</dbReference>
<keyword evidence="6" id="KW-0342">GTP-binding</keyword>
<dbReference type="CDD" id="cd01856">
    <property type="entry name" value="YlqF"/>
    <property type="match status" value="1"/>
</dbReference>
<protein>
    <recommendedName>
        <fullName evidence="7">G domain-containing protein</fullName>
    </recommendedName>
</protein>
<reference evidence="8" key="1">
    <citation type="submission" date="2013-07" db="EMBL/GenBank/DDBJ databases">
        <title>The genome of Eucalyptus grandis.</title>
        <authorList>
            <person name="Schmutz J."/>
            <person name="Hayes R."/>
            <person name="Myburg A."/>
            <person name="Tuskan G."/>
            <person name="Grattapaglia D."/>
            <person name="Rokhsar D.S."/>
        </authorList>
    </citation>
    <scope>NUCLEOTIDE SEQUENCE</scope>
    <source>
        <tissue evidence="8">Leaf extractions</tissue>
    </source>
</reference>
<dbReference type="STRING" id="71139.A0A059C4I0"/>
<evidence type="ECO:0000256" key="4">
    <source>
        <dbReference type="ARBA" id="ARBA00022946"/>
    </source>
</evidence>
<keyword evidence="5" id="KW-0496">Mitochondrion</keyword>
<dbReference type="PANTHER" id="PTHR45782:SF1">
    <property type="entry name" value="DAR GTPASE 2, MITOCHONDRIAL"/>
    <property type="match status" value="1"/>
</dbReference>
<dbReference type="InterPro" id="IPR006073">
    <property type="entry name" value="GTP-bd"/>
</dbReference>
<dbReference type="Pfam" id="PF01926">
    <property type="entry name" value="MMR_HSR1"/>
    <property type="match status" value="1"/>
</dbReference>
<sequence length="412" mass="46120">MEAAATAALVKRIGTVIKRASKNRASAWWYSPHMATASRAIAERLPLADLIVEVRDARVPLSSEYELLKNYPSPSRRIVVLNKMDLANSSRTKEWMRYFELQNCESFAVNSHNRENIKQFLNFLQAKVRELKKMDNSSSTTAIMLVGIPNTGKSALANSLHNIGRISAAEKGKLKHAAVSSQPCETKDISSLKIASNPNVYVLDTPGVLPPVICDFETSSKLALIGTIRDSLAGEKQLAQFFLSILDSGKEYEQWAKLSTAGSGRLSVDFREEYSGSCQTETTKKRQYPSDHTQDFIVQDVRRVLYESISSTRVDMRRRKDVLRLIEFQLAALREAFRIPSELGEEDACIRVSEKLLNLYRTGRLGHFTLDDIPKDIDVHGSFSTRRSTCKHHGNISRSNSTVCLPCSVESS</sequence>
<dbReference type="SUPFAM" id="SSF52540">
    <property type="entry name" value="P-loop containing nucleoside triphosphate hydrolases"/>
    <property type="match status" value="1"/>
</dbReference>
<comment type="subcellular location">
    <subcellularLocation>
        <location evidence="1">Mitochondrion</location>
    </subcellularLocation>
</comment>
<dbReference type="PANTHER" id="PTHR45782">
    <property type="entry name" value="MITOCHONDRIAL RIBOSOME-ASSOCIATED GTPASE 1"/>
    <property type="match status" value="1"/>
</dbReference>
<evidence type="ECO:0000256" key="1">
    <source>
        <dbReference type="ARBA" id="ARBA00004173"/>
    </source>
</evidence>
<dbReference type="EMBL" id="KK198757">
    <property type="protein sequence ID" value="KCW73267.1"/>
    <property type="molecule type" value="Genomic_DNA"/>
</dbReference>
<gene>
    <name evidence="8" type="ORF">EUGRSUZ_E01726</name>
</gene>
<dbReference type="GO" id="GO:0003924">
    <property type="term" value="F:GTPase activity"/>
    <property type="evidence" value="ECO:0000318"/>
    <property type="project" value="GO_Central"/>
</dbReference>
<evidence type="ECO:0000256" key="6">
    <source>
        <dbReference type="ARBA" id="ARBA00023134"/>
    </source>
</evidence>
<dbReference type="Gene3D" id="3.40.50.300">
    <property type="entry name" value="P-loop containing nucleotide triphosphate hydrolases"/>
    <property type="match status" value="1"/>
</dbReference>
<evidence type="ECO:0000256" key="3">
    <source>
        <dbReference type="ARBA" id="ARBA00022801"/>
    </source>
</evidence>
<dbReference type="InParanoid" id="A0A059C4I0"/>
<dbReference type="FunFam" id="3.40.50.300:FF:001008">
    <property type="entry name" value="Mitochondrial GTPase 1"/>
    <property type="match status" value="1"/>
</dbReference>
<evidence type="ECO:0000256" key="5">
    <source>
        <dbReference type="ARBA" id="ARBA00023128"/>
    </source>
</evidence>
<dbReference type="InterPro" id="IPR027417">
    <property type="entry name" value="P-loop_NTPase"/>
</dbReference>
<dbReference type="FunCoup" id="A0A059C4I0">
    <property type="interactions" value="2363"/>
</dbReference>
<dbReference type="eggNOG" id="KOG2485">
    <property type="taxonomic scope" value="Eukaryota"/>
</dbReference>